<organism evidence="7 8">
    <name type="scientific">Thelephora terrestris</name>
    <dbReference type="NCBI Taxonomy" id="56493"/>
    <lineage>
        <taxon>Eukaryota</taxon>
        <taxon>Fungi</taxon>
        <taxon>Dikarya</taxon>
        <taxon>Basidiomycota</taxon>
        <taxon>Agaricomycotina</taxon>
        <taxon>Agaricomycetes</taxon>
        <taxon>Thelephorales</taxon>
        <taxon>Thelephoraceae</taxon>
        <taxon>Thelephora</taxon>
    </lineage>
</organism>
<dbReference type="GO" id="GO:0006275">
    <property type="term" value="P:regulation of DNA replication"/>
    <property type="evidence" value="ECO:0007669"/>
    <property type="project" value="InterPro"/>
</dbReference>
<dbReference type="PANTHER" id="PTHR11352:SF0">
    <property type="entry name" value="PROLIFERATING CELL NUCLEAR ANTIGEN"/>
    <property type="match status" value="1"/>
</dbReference>
<dbReference type="GO" id="GO:0019985">
    <property type="term" value="P:translesion synthesis"/>
    <property type="evidence" value="ECO:0007669"/>
    <property type="project" value="TreeGrafter"/>
</dbReference>
<dbReference type="PRINTS" id="PR00339">
    <property type="entry name" value="PCNACYCLIN"/>
</dbReference>
<dbReference type="CDD" id="cd00577">
    <property type="entry name" value="PCNA"/>
    <property type="match status" value="1"/>
</dbReference>
<proteinExistence type="inferred from homology"/>
<evidence type="ECO:0000256" key="1">
    <source>
        <dbReference type="ARBA" id="ARBA00010462"/>
    </source>
</evidence>
<dbReference type="GO" id="GO:0006272">
    <property type="term" value="P:leading strand elongation"/>
    <property type="evidence" value="ECO:0007669"/>
    <property type="project" value="TreeGrafter"/>
</dbReference>
<evidence type="ECO:0000256" key="2">
    <source>
        <dbReference type="ARBA" id="ARBA00023125"/>
    </source>
</evidence>
<dbReference type="GO" id="GO:0006298">
    <property type="term" value="P:mismatch repair"/>
    <property type="evidence" value="ECO:0007669"/>
    <property type="project" value="TreeGrafter"/>
</dbReference>
<dbReference type="NCBIfam" id="TIGR00590">
    <property type="entry name" value="pcna"/>
    <property type="match status" value="1"/>
</dbReference>
<dbReference type="AlphaFoldDB" id="A0A9P6H1L8"/>
<dbReference type="PANTHER" id="PTHR11352">
    <property type="entry name" value="PROLIFERATING CELL NUCLEAR ANTIGEN"/>
    <property type="match status" value="1"/>
</dbReference>
<dbReference type="GO" id="GO:0030337">
    <property type="term" value="F:DNA polymerase processivity factor activity"/>
    <property type="evidence" value="ECO:0007669"/>
    <property type="project" value="InterPro"/>
</dbReference>
<evidence type="ECO:0000256" key="4">
    <source>
        <dbReference type="RuleBase" id="RU003671"/>
    </source>
</evidence>
<keyword evidence="4" id="KW-0235">DNA replication</keyword>
<evidence type="ECO:0000259" key="5">
    <source>
        <dbReference type="Pfam" id="PF00705"/>
    </source>
</evidence>
<dbReference type="GO" id="GO:0003677">
    <property type="term" value="F:DNA binding"/>
    <property type="evidence" value="ECO:0007669"/>
    <property type="project" value="UniProtKB-KW"/>
</dbReference>
<feature type="domain" description="Proliferating cell nuclear antigen PCNA N-terminal" evidence="5">
    <location>
        <begin position="1"/>
        <end position="123"/>
    </location>
</feature>
<dbReference type="GO" id="GO:0043626">
    <property type="term" value="C:PCNA complex"/>
    <property type="evidence" value="ECO:0007669"/>
    <property type="project" value="TreeGrafter"/>
</dbReference>
<dbReference type="Proteomes" id="UP000736335">
    <property type="component" value="Unassembled WGS sequence"/>
</dbReference>
<protein>
    <recommendedName>
        <fullName evidence="3">DNA sliding clamp PCNA</fullName>
    </recommendedName>
</protein>
<dbReference type="Pfam" id="PF00705">
    <property type="entry name" value="PCNA_N"/>
    <property type="match status" value="1"/>
</dbReference>
<dbReference type="SUPFAM" id="SSF55979">
    <property type="entry name" value="DNA clamp"/>
    <property type="match status" value="2"/>
</dbReference>
<comment type="similarity">
    <text evidence="1 4">Belongs to the PCNA family.</text>
</comment>
<gene>
    <name evidence="7" type="ORF">BJ322DRAFT_1096237</name>
</gene>
<comment type="caution">
    <text evidence="7">The sequence shown here is derived from an EMBL/GenBank/DDBJ whole genome shotgun (WGS) entry which is preliminary data.</text>
</comment>
<reference evidence="7" key="1">
    <citation type="journal article" date="2020" name="Nat. Commun.">
        <title>Large-scale genome sequencing of mycorrhizal fungi provides insights into the early evolution of symbiotic traits.</title>
        <authorList>
            <person name="Miyauchi S."/>
            <person name="Kiss E."/>
            <person name="Kuo A."/>
            <person name="Drula E."/>
            <person name="Kohler A."/>
            <person name="Sanchez-Garcia M."/>
            <person name="Morin E."/>
            <person name="Andreopoulos B."/>
            <person name="Barry K.W."/>
            <person name="Bonito G."/>
            <person name="Buee M."/>
            <person name="Carver A."/>
            <person name="Chen C."/>
            <person name="Cichocki N."/>
            <person name="Clum A."/>
            <person name="Culley D."/>
            <person name="Crous P.W."/>
            <person name="Fauchery L."/>
            <person name="Girlanda M."/>
            <person name="Hayes R.D."/>
            <person name="Keri Z."/>
            <person name="LaButti K."/>
            <person name="Lipzen A."/>
            <person name="Lombard V."/>
            <person name="Magnuson J."/>
            <person name="Maillard F."/>
            <person name="Murat C."/>
            <person name="Nolan M."/>
            <person name="Ohm R.A."/>
            <person name="Pangilinan J."/>
            <person name="Pereira M.F."/>
            <person name="Perotto S."/>
            <person name="Peter M."/>
            <person name="Pfister S."/>
            <person name="Riley R."/>
            <person name="Sitrit Y."/>
            <person name="Stielow J.B."/>
            <person name="Szollosi G."/>
            <person name="Zifcakova L."/>
            <person name="Stursova M."/>
            <person name="Spatafora J.W."/>
            <person name="Tedersoo L."/>
            <person name="Vaario L.M."/>
            <person name="Yamada A."/>
            <person name="Yan M."/>
            <person name="Wang P."/>
            <person name="Xu J."/>
            <person name="Bruns T."/>
            <person name="Baldrian P."/>
            <person name="Vilgalys R."/>
            <person name="Dunand C."/>
            <person name="Henrissat B."/>
            <person name="Grigoriev I.V."/>
            <person name="Hibbett D."/>
            <person name="Nagy L.G."/>
            <person name="Martin F.M."/>
        </authorList>
    </citation>
    <scope>NUCLEOTIDE SEQUENCE</scope>
    <source>
        <strain evidence="7">UH-Tt-Lm1</strain>
    </source>
</reference>
<comment type="function">
    <text evidence="3">This protein is an auxiliary protein of DNA polymerase delta and is involved in the control of eukaryotic DNA replication by increasing the polymerase's processivity during elongation of the leading strand.</text>
</comment>
<dbReference type="Gene3D" id="3.70.10.10">
    <property type="match status" value="1"/>
</dbReference>
<dbReference type="InterPro" id="IPR022649">
    <property type="entry name" value="Pr_cel_nuc_antig_C"/>
</dbReference>
<reference evidence="7" key="2">
    <citation type="submission" date="2020-11" db="EMBL/GenBank/DDBJ databases">
        <authorList>
            <consortium name="DOE Joint Genome Institute"/>
            <person name="Kuo A."/>
            <person name="Miyauchi S."/>
            <person name="Kiss E."/>
            <person name="Drula E."/>
            <person name="Kohler A."/>
            <person name="Sanchez-Garcia M."/>
            <person name="Andreopoulos B."/>
            <person name="Barry K.W."/>
            <person name="Bonito G."/>
            <person name="Buee M."/>
            <person name="Carver A."/>
            <person name="Chen C."/>
            <person name="Cichocki N."/>
            <person name="Clum A."/>
            <person name="Culley D."/>
            <person name="Crous P.W."/>
            <person name="Fauchery L."/>
            <person name="Girlanda M."/>
            <person name="Hayes R."/>
            <person name="Keri Z."/>
            <person name="Labutti K."/>
            <person name="Lipzen A."/>
            <person name="Lombard V."/>
            <person name="Magnuson J."/>
            <person name="Maillard F."/>
            <person name="Morin E."/>
            <person name="Murat C."/>
            <person name="Nolan M."/>
            <person name="Ohm R."/>
            <person name="Pangilinan J."/>
            <person name="Pereira M."/>
            <person name="Perotto S."/>
            <person name="Peter M."/>
            <person name="Riley R."/>
            <person name="Sitrit Y."/>
            <person name="Stielow B."/>
            <person name="Szollosi G."/>
            <person name="Zifcakova L."/>
            <person name="Stursova M."/>
            <person name="Spatafora J.W."/>
            <person name="Tedersoo L."/>
            <person name="Vaario L.-M."/>
            <person name="Yamada A."/>
            <person name="Yan M."/>
            <person name="Wang P."/>
            <person name="Xu J."/>
            <person name="Bruns T."/>
            <person name="Baldrian P."/>
            <person name="Vilgalys R."/>
            <person name="Henrissat B."/>
            <person name="Grigoriev I.V."/>
            <person name="Hibbett D."/>
            <person name="Nagy L.G."/>
            <person name="Martin F.M."/>
        </authorList>
    </citation>
    <scope>NUCLEOTIDE SEQUENCE</scope>
    <source>
        <strain evidence="7">UH-Tt-Lm1</strain>
    </source>
</reference>
<name>A0A9P6H1L8_9AGAM</name>
<dbReference type="Pfam" id="PF02747">
    <property type="entry name" value="PCNA_C"/>
    <property type="match status" value="1"/>
</dbReference>
<dbReference type="InterPro" id="IPR046938">
    <property type="entry name" value="DNA_clamp_sf"/>
</dbReference>
<dbReference type="OrthoDB" id="534348at2759"/>
<keyword evidence="3" id="KW-0539">Nucleus</keyword>
<dbReference type="HAMAP" id="MF_00317">
    <property type="entry name" value="DNApol_clamp_arch"/>
    <property type="match status" value="1"/>
</dbReference>
<evidence type="ECO:0000313" key="8">
    <source>
        <dbReference type="Proteomes" id="UP000736335"/>
    </source>
</evidence>
<evidence type="ECO:0000313" key="7">
    <source>
        <dbReference type="EMBL" id="KAF9777548.1"/>
    </source>
</evidence>
<dbReference type="EMBL" id="WIUZ02000033">
    <property type="protein sequence ID" value="KAF9777548.1"/>
    <property type="molecule type" value="Genomic_DNA"/>
</dbReference>
<keyword evidence="8" id="KW-1185">Reference proteome</keyword>
<evidence type="ECO:0000256" key="3">
    <source>
        <dbReference type="RuleBase" id="RU000641"/>
    </source>
</evidence>
<feature type="domain" description="Proliferating cell nuclear antigen PCNA C-terminal" evidence="6">
    <location>
        <begin position="128"/>
        <end position="248"/>
    </location>
</feature>
<dbReference type="InterPro" id="IPR022648">
    <property type="entry name" value="Pr_cel_nuc_antig_N"/>
</dbReference>
<accession>A0A9P6H1L8</accession>
<dbReference type="InterPro" id="IPR000730">
    <property type="entry name" value="Pr_cel_nuc_antig"/>
</dbReference>
<keyword evidence="2 4" id="KW-0238">DNA-binding</keyword>
<evidence type="ECO:0000259" key="6">
    <source>
        <dbReference type="Pfam" id="PF02747"/>
    </source>
</evidence>
<sequence length="257" mass="28587">MLEAELAEAQTLKKLLEAIKELITDANFQCNEQGISLQAMDNSHVAHVFVQLEKAVFVNYRCDSPISIGVHLNSFAKILKCAKDDDVCILNAAADDGMLHLTYKAKDAGRISKYRLKLIDMDTNTFDIPDTYYDVRVKLPSEELLRIVRELSVLGESVRVDVSKDDVKFTTEGASADGNILLKHTEDEGGVSIVTNQDITLNFSLKYLVNIAKSESLSPQVLMGMNANVPLLVLYRFGHGRVQYYLTPSPRTGDEQS</sequence>
<comment type="subcellular location">
    <subcellularLocation>
        <location evidence="3">Nucleus</location>
    </subcellularLocation>
</comment>